<evidence type="ECO:0000256" key="6">
    <source>
        <dbReference type="ARBA" id="ARBA00022692"/>
    </source>
</evidence>
<comment type="caution">
    <text evidence="11">The sequence shown here is derived from an EMBL/GenBank/DDBJ whole genome shotgun (WGS) entry which is preliminary data.</text>
</comment>
<evidence type="ECO:0000256" key="9">
    <source>
        <dbReference type="ARBA" id="ARBA00023136"/>
    </source>
</evidence>
<dbReference type="EMBL" id="QUAJ01000021">
    <property type="protein sequence ID" value="REI40324.1"/>
    <property type="molecule type" value="Genomic_DNA"/>
</dbReference>
<comment type="subcellular location">
    <subcellularLocation>
        <location evidence="1">Membrane</location>
        <topology evidence="1">Multi-pass membrane protein</topology>
    </subcellularLocation>
</comment>
<feature type="transmembrane region" description="Helical" evidence="10">
    <location>
        <begin position="27"/>
        <end position="45"/>
    </location>
</feature>
<evidence type="ECO:0000256" key="10">
    <source>
        <dbReference type="SAM" id="Phobius"/>
    </source>
</evidence>
<gene>
    <name evidence="11" type="ORF">DYH56_11405</name>
</gene>
<evidence type="ECO:0000313" key="11">
    <source>
        <dbReference type="EMBL" id="REI40324.1"/>
    </source>
</evidence>
<feature type="transmembrane region" description="Helical" evidence="10">
    <location>
        <begin position="65"/>
        <end position="88"/>
    </location>
</feature>
<feature type="transmembrane region" description="Helical" evidence="10">
    <location>
        <begin position="200"/>
        <end position="226"/>
    </location>
</feature>
<keyword evidence="3" id="KW-1003">Cell membrane</keyword>
<dbReference type="InterPro" id="IPR050480">
    <property type="entry name" value="CysZ-like"/>
</dbReference>
<dbReference type="PANTHER" id="PTHR37468">
    <property type="entry name" value="SULFATE TRANSPORTER CYSZ"/>
    <property type="match status" value="1"/>
</dbReference>
<keyword evidence="4" id="KW-0997">Cell inner membrane</keyword>
<dbReference type="PANTHER" id="PTHR37468:SF1">
    <property type="entry name" value="SULFATE TRANSPORTER CYSZ"/>
    <property type="match status" value="1"/>
</dbReference>
<protein>
    <recommendedName>
        <fullName evidence="13">CysZ protein</fullName>
    </recommendedName>
</protein>
<keyword evidence="12" id="KW-1185">Reference proteome</keyword>
<proteinExistence type="predicted"/>
<evidence type="ECO:0008006" key="13">
    <source>
        <dbReference type="Google" id="ProtNLM"/>
    </source>
</evidence>
<sequence>MLKQINFTFNNYMKAFKFIGQNNLKKYYLIPGIINIILITLFYFLSKFIGGALVEFANNLLGGDLNSFIQFILKFIIYLTIFAVYYLLYKTLILIVLSPFLSYISERTESIITGKEFNFSFKENLYFVKRGIIVTTKSFLRELVMTCIILLLFFIPLVNTIIPILLFMVQSYYIGFSFIDYTLERHDFQTGTDVIRQNPIFFLINGGLFTILLFVPLIGIFVAPLVTVVATTTGTLELIEESKEV</sequence>
<evidence type="ECO:0000256" key="8">
    <source>
        <dbReference type="ARBA" id="ARBA00023032"/>
    </source>
</evidence>
<keyword evidence="7 10" id="KW-1133">Transmembrane helix</keyword>
<evidence type="ECO:0000256" key="4">
    <source>
        <dbReference type="ARBA" id="ARBA00022519"/>
    </source>
</evidence>
<keyword evidence="5" id="KW-0028">Amino-acid biosynthesis</keyword>
<keyword evidence="8" id="KW-0764">Sulfate transport</keyword>
<dbReference type="RefSeq" id="WP_114643001.1">
    <property type="nucleotide sequence ID" value="NZ_JAACIO010000015.1"/>
</dbReference>
<dbReference type="InterPro" id="IPR059112">
    <property type="entry name" value="CysZ/EI24"/>
</dbReference>
<organism evidence="11 12">
    <name type="scientific">Psychrilyobacter piezotolerans</name>
    <dbReference type="NCBI Taxonomy" id="2293438"/>
    <lineage>
        <taxon>Bacteria</taxon>
        <taxon>Fusobacteriati</taxon>
        <taxon>Fusobacteriota</taxon>
        <taxon>Fusobacteriia</taxon>
        <taxon>Fusobacteriales</taxon>
        <taxon>Fusobacteriaceae</taxon>
        <taxon>Psychrilyobacter</taxon>
    </lineage>
</organism>
<evidence type="ECO:0000256" key="7">
    <source>
        <dbReference type="ARBA" id="ARBA00022989"/>
    </source>
</evidence>
<name>A0ABX9KFK6_9FUSO</name>
<accession>A0ABX9KFK6</accession>
<dbReference type="Proteomes" id="UP000263486">
    <property type="component" value="Unassembled WGS sequence"/>
</dbReference>
<dbReference type="Pfam" id="PF07264">
    <property type="entry name" value="EI24"/>
    <property type="match status" value="1"/>
</dbReference>
<evidence type="ECO:0000256" key="3">
    <source>
        <dbReference type="ARBA" id="ARBA00022475"/>
    </source>
</evidence>
<evidence type="ECO:0000256" key="5">
    <source>
        <dbReference type="ARBA" id="ARBA00022605"/>
    </source>
</evidence>
<evidence type="ECO:0000256" key="2">
    <source>
        <dbReference type="ARBA" id="ARBA00022448"/>
    </source>
</evidence>
<evidence type="ECO:0000313" key="12">
    <source>
        <dbReference type="Proteomes" id="UP000263486"/>
    </source>
</evidence>
<keyword evidence="6 10" id="KW-0812">Transmembrane</keyword>
<keyword evidence="9 10" id="KW-0472">Membrane</keyword>
<keyword evidence="2" id="KW-0813">Transport</keyword>
<reference evidence="11 12" key="1">
    <citation type="submission" date="2018-08" db="EMBL/GenBank/DDBJ databases">
        <title>Draft genome sequence of Psychrilyobacter sp. strain SD5 isolated from Black Sea water.</title>
        <authorList>
            <person name="Yadav S."/>
            <person name="Villanueva L."/>
            <person name="Damste J.S.S."/>
        </authorList>
    </citation>
    <scope>NUCLEOTIDE SEQUENCE [LARGE SCALE GENOMIC DNA]</scope>
    <source>
        <strain evidence="11 12">SD5</strain>
    </source>
</reference>
<evidence type="ECO:0000256" key="1">
    <source>
        <dbReference type="ARBA" id="ARBA00004141"/>
    </source>
</evidence>